<evidence type="ECO:0000313" key="2">
    <source>
        <dbReference type="EMBL" id="MDR6289165.1"/>
    </source>
</evidence>
<keyword evidence="1" id="KW-0732">Signal</keyword>
<evidence type="ECO:0008006" key="4">
    <source>
        <dbReference type="Google" id="ProtNLM"/>
    </source>
</evidence>
<gene>
    <name evidence="2" type="ORF">E9232_001680</name>
</gene>
<comment type="caution">
    <text evidence="2">The sequence shown here is derived from an EMBL/GenBank/DDBJ whole genome shotgun (WGS) entry which is preliminary data.</text>
</comment>
<reference evidence="2 3" key="1">
    <citation type="submission" date="2023-07" db="EMBL/GenBank/DDBJ databases">
        <title>Sorghum-associated microbial communities from plants grown in Nebraska, USA.</title>
        <authorList>
            <person name="Schachtman D."/>
        </authorList>
    </citation>
    <scope>NUCLEOTIDE SEQUENCE [LARGE SCALE GENOMIC DNA]</scope>
    <source>
        <strain evidence="2 3">584</strain>
    </source>
</reference>
<evidence type="ECO:0000256" key="1">
    <source>
        <dbReference type="SAM" id="SignalP"/>
    </source>
</evidence>
<sequence>MMKRTAIAGLALLGLLTALPAAAQDSPPPQRIRGTIDAVDGSKLTVTARGGGTSTVTLADDATVRLIAPASITDIKPGTYIGSAAMPQDDGSLRALEVQIFPESMRGVGEGQHPFDLKPGSTMTNATAGDVTGTDGRVVTMTYQGVKTRLVVPPDVPVITYEPGDRSMLTKGAHVIVMVVKAADGSMVSHGLQVGKDGLVPPT</sequence>
<dbReference type="EMBL" id="JAVDPW010000003">
    <property type="protein sequence ID" value="MDR6289165.1"/>
    <property type="molecule type" value="Genomic_DNA"/>
</dbReference>
<keyword evidence="3" id="KW-1185">Reference proteome</keyword>
<feature type="chain" id="PRO_5047218591" description="DUF5666 domain-containing protein" evidence="1">
    <location>
        <begin position="24"/>
        <end position="203"/>
    </location>
</feature>
<dbReference type="Proteomes" id="UP001262410">
    <property type="component" value="Unassembled WGS sequence"/>
</dbReference>
<dbReference type="RefSeq" id="WP_309793331.1">
    <property type="nucleotide sequence ID" value="NZ_JAVDPW010000003.1"/>
</dbReference>
<name>A0ABU1JKM0_9PROT</name>
<accession>A0ABU1JKM0</accession>
<organism evidence="2 3">
    <name type="scientific">Inquilinus ginsengisoli</name>
    <dbReference type="NCBI Taxonomy" id="363840"/>
    <lineage>
        <taxon>Bacteria</taxon>
        <taxon>Pseudomonadati</taxon>
        <taxon>Pseudomonadota</taxon>
        <taxon>Alphaproteobacteria</taxon>
        <taxon>Rhodospirillales</taxon>
        <taxon>Rhodospirillaceae</taxon>
        <taxon>Inquilinus</taxon>
    </lineage>
</organism>
<protein>
    <recommendedName>
        <fullName evidence="4">DUF5666 domain-containing protein</fullName>
    </recommendedName>
</protein>
<proteinExistence type="predicted"/>
<feature type="signal peptide" evidence="1">
    <location>
        <begin position="1"/>
        <end position="23"/>
    </location>
</feature>
<evidence type="ECO:0000313" key="3">
    <source>
        <dbReference type="Proteomes" id="UP001262410"/>
    </source>
</evidence>